<reference evidence="1 2" key="1">
    <citation type="submission" date="2019-11" db="EMBL/GenBank/DDBJ databases">
        <title>Metabolism of dissolved organic matter in forest soils.</title>
        <authorList>
            <person name="Cyle K.T."/>
            <person name="Wilhelm R.C."/>
            <person name="Martinez C.E."/>
        </authorList>
    </citation>
    <scope>NUCLEOTIDE SEQUENCE [LARGE SCALE GENOMIC DNA]</scope>
    <source>
        <strain evidence="1 2">5N</strain>
    </source>
</reference>
<evidence type="ECO:0000313" key="1">
    <source>
        <dbReference type="EMBL" id="NPT59707.1"/>
    </source>
</evidence>
<dbReference type="AlphaFoldDB" id="A0A972NVG8"/>
<name>A0A972NVG8_9BURK</name>
<evidence type="ECO:0000313" key="2">
    <source>
        <dbReference type="Proteomes" id="UP000655523"/>
    </source>
</evidence>
<organism evidence="1 2">
    <name type="scientific">Paraburkholderia elongata</name>
    <dbReference type="NCBI Taxonomy" id="2675747"/>
    <lineage>
        <taxon>Bacteria</taxon>
        <taxon>Pseudomonadati</taxon>
        <taxon>Pseudomonadota</taxon>
        <taxon>Betaproteobacteria</taxon>
        <taxon>Burkholderiales</taxon>
        <taxon>Burkholderiaceae</taxon>
        <taxon>Paraburkholderia</taxon>
    </lineage>
</organism>
<proteinExistence type="predicted"/>
<sequence>MNRPNPQWLVNIFNKAVKVGDTVEYWEVIGMGEPERFVTEGEAEVLGGHTAVVWLKGKRGCVALNHCKPITEASERGA</sequence>
<gene>
    <name evidence="1" type="ORF">GNZ13_35425</name>
</gene>
<dbReference type="EMBL" id="WOEZ01000196">
    <property type="protein sequence ID" value="NPT59707.1"/>
    <property type="molecule type" value="Genomic_DNA"/>
</dbReference>
<accession>A0A972NVG8</accession>
<protein>
    <submittedName>
        <fullName evidence="1">Uncharacterized protein</fullName>
    </submittedName>
</protein>
<dbReference type="RefSeq" id="WP_172173277.1">
    <property type="nucleotide sequence ID" value="NZ_WOEZ01000196.1"/>
</dbReference>
<comment type="caution">
    <text evidence="1">The sequence shown here is derived from an EMBL/GenBank/DDBJ whole genome shotgun (WGS) entry which is preliminary data.</text>
</comment>
<dbReference type="Proteomes" id="UP000655523">
    <property type="component" value="Unassembled WGS sequence"/>
</dbReference>
<keyword evidence="2" id="KW-1185">Reference proteome</keyword>